<dbReference type="Proteomes" id="UP000638313">
    <property type="component" value="Unassembled WGS sequence"/>
</dbReference>
<dbReference type="AlphaFoldDB" id="A0A919BA77"/>
<evidence type="ECO:0000256" key="2">
    <source>
        <dbReference type="SAM" id="Phobius"/>
    </source>
</evidence>
<feature type="transmembrane region" description="Helical" evidence="2">
    <location>
        <begin position="373"/>
        <end position="395"/>
    </location>
</feature>
<feature type="transmembrane region" description="Helical" evidence="2">
    <location>
        <begin position="340"/>
        <end position="361"/>
    </location>
</feature>
<feature type="transmembrane region" description="Helical" evidence="2">
    <location>
        <begin position="89"/>
        <end position="110"/>
    </location>
</feature>
<feature type="transmembrane region" description="Helical" evidence="2">
    <location>
        <begin position="424"/>
        <end position="446"/>
    </location>
</feature>
<keyword evidence="2" id="KW-1133">Transmembrane helix</keyword>
<keyword evidence="2" id="KW-0812">Transmembrane</keyword>
<proteinExistence type="predicted"/>
<organism evidence="3 4">
    <name type="scientific">Streptomyces mashuensis</name>
    <dbReference type="NCBI Taxonomy" id="33904"/>
    <lineage>
        <taxon>Bacteria</taxon>
        <taxon>Bacillati</taxon>
        <taxon>Actinomycetota</taxon>
        <taxon>Actinomycetes</taxon>
        <taxon>Kitasatosporales</taxon>
        <taxon>Streptomycetaceae</taxon>
        <taxon>Streptomyces</taxon>
    </lineage>
</organism>
<dbReference type="NCBIfam" id="NF038391">
    <property type="entry name" value="streptophobe"/>
    <property type="match status" value="1"/>
</dbReference>
<name>A0A919BA77_9ACTN</name>
<reference evidence="3" key="1">
    <citation type="journal article" date="2014" name="Int. J. Syst. Evol. Microbiol.">
        <title>Complete genome sequence of Corynebacterium casei LMG S-19264T (=DSM 44701T), isolated from a smear-ripened cheese.</title>
        <authorList>
            <consortium name="US DOE Joint Genome Institute (JGI-PGF)"/>
            <person name="Walter F."/>
            <person name="Albersmeier A."/>
            <person name="Kalinowski J."/>
            <person name="Ruckert C."/>
        </authorList>
    </citation>
    <scope>NUCLEOTIDE SEQUENCE</scope>
    <source>
        <strain evidence="3">JCM 4059</strain>
    </source>
</reference>
<feature type="transmembrane region" description="Helical" evidence="2">
    <location>
        <begin position="246"/>
        <end position="268"/>
    </location>
</feature>
<reference evidence="3" key="2">
    <citation type="submission" date="2020-09" db="EMBL/GenBank/DDBJ databases">
        <authorList>
            <person name="Sun Q."/>
            <person name="Ohkuma M."/>
        </authorList>
    </citation>
    <scope>NUCLEOTIDE SEQUENCE</scope>
    <source>
        <strain evidence="3">JCM 4059</strain>
    </source>
</reference>
<feature type="transmembrane region" description="Helical" evidence="2">
    <location>
        <begin position="122"/>
        <end position="143"/>
    </location>
</feature>
<dbReference type="InterPro" id="IPR047724">
    <property type="entry name" value="Streptophobe"/>
</dbReference>
<dbReference type="RefSeq" id="WP_190133082.1">
    <property type="nucleotide sequence ID" value="NZ_BNBD01000022.1"/>
</dbReference>
<protein>
    <recommendedName>
        <fullName evidence="5">Integral membrane protein</fullName>
    </recommendedName>
</protein>
<comment type="caution">
    <text evidence="3">The sequence shown here is derived from an EMBL/GenBank/DDBJ whole genome shotgun (WGS) entry which is preliminary data.</text>
</comment>
<feature type="transmembrane region" description="Helical" evidence="2">
    <location>
        <begin position="17"/>
        <end position="43"/>
    </location>
</feature>
<feature type="compositionally biased region" description="Gly residues" evidence="1">
    <location>
        <begin position="480"/>
        <end position="490"/>
    </location>
</feature>
<dbReference type="EMBL" id="BNBD01000022">
    <property type="protein sequence ID" value="GHF72139.1"/>
    <property type="molecule type" value="Genomic_DNA"/>
</dbReference>
<evidence type="ECO:0008006" key="5">
    <source>
        <dbReference type="Google" id="ProtNLM"/>
    </source>
</evidence>
<feature type="transmembrane region" description="Helical" evidence="2">
    <location>
        <begin position="208"/>
        <end position="226"/>
    </location>
</feature>
<keyword evidence="4" id="KW-1185">Reference proteome</keyword>
<feature type="compositionally biased region" description="Pro residues" evidence="1">
    <location>
        <begin position="537"/>
        <end position="555"/>
    </location>
</feature>
<evidence type="ECO:0000313" key="4">
    <source>
        <dbReference type="Proteomes" id="UP000638313"/>
    </source>
</evidence>
<gene>
    <name evidence="3" type="ORF">GCM10010218_61780</name>
</gene>
<evidence type="ECO:0000313" key="3">
    <source>
        <dbReference type="EMBL" id="GHF72139.1"/>
    </source>
</evidence>
<keyword evidence="2" id="KW-0472">Membrane</keyword>
<accession>A0A919BA77</accession>
<feature type="region of interest" description="Disordered" evidence="1">
    <location>
        <begin position="480"/>
        <end position="555"/>
    </location>
</feature>
<evidence type="ECO:0000256" key="1">
    <source>
        <dbReference type="SAM" id="MobiDB-lite"/>
    </source>
</evidence>
<sequence>MTPGPATGSGPGGAPDLLLTAVAAVSWAFLAMAAVAAAGLHLLGADAAGSLGPMTAAVVVLAVGGSVTPSGSVEAFGLTGAGAHTTIDLVPLGVSLVGALVLGTVLARSLRRAGAVVGAGALVARVAAVAVVFLAVLGGLAWAGSSVITFDGKGLGSVVPGSGGKSPGLDLPGLGDIGDIGGGLPGRLADLAGAKAAVGFSVRTGASLLGGLVWVLVVALVTLLAARRAPLPRAWAAGHRTVRPAASALCAVLVLAVVAGLSAAVGAATGDDRPGRVLGAALLGAPNGVWLGVPLGLFVPWSGSASGSLLQVLPHPLDELLRAGTARTVTPGTLADLSPAVWLLPLGCGLLMLTAGVLTAARTPVGRARAGAFALRCGLSLGAVTAVALPLLVLATRVEVGASLSVLGIDAVGAGLSLEGSVPLALLLGAAWGLAAGLLGGLLAYATGSAGRRAAPYAREGTGPGGGGGAGQAYGAGFTGGPYVPPGGGRPEANPYLRPPGPGTYDAPTETWRGPAPPLPRRQPPQGRQDPSRPRYGHPPPPPPDGPPPPPRGRR</sequence>
<feature type="transmembrane region" description="Helical" evidence="2">
    <location>
        <begin position="50"/>
        <end position="69"/>
    </location>
</feature>